<comment type="caution">
    <text evidence="1">The sequence shown here is derived from an EMBL/GenBank/DDBJ whole genome shotgun (WGS) entry which is preliminary data.</text>
</comment>
<dbReference type="EMBL" id="JBHUFV010000055">
    <property type="protein sequence ID" value="MFD1937070.1"/>
    <property type="molecule type" value="Genomic_DNA"/>
</dbReference>
<organism evidence="1 2">
    <name type="scientific">Nonomuraea mangrovi</name>
    <dbReference type="NCBI Taxonomy" id="2316207"/>
    <lineage>
        <taxon>Bacteria</taxon>
        <taxon>Bacillati</taxon>
        <taxon>Actinomycetota</taxon>
        <taxon>Actinomycetes</taxon>
        <taxon>Streptosporangiales</taxon>
        <taxon>Streptosporangiaceae</taxon>
        <taxon>Nonomuraea</taxon>
    </lineage>
</organism>
<reference evidence="2" key="1">
    <citation type="journal article" date="2019" name="Int. J. Syst. Evol. Microbiol.">
        <title>The Global Catalogue of Microorganisms (GCM) 10K type strain sequencing project: providing services to taxonomists for standard genome sequencing and annotation.</title>
        <authorList>
            <consortium name="The Broad Institute Genomics Platform"/>
            <consortium name="The Broad Institute Genome Sequencing Center for Infectious Disease"/>
            <person name="Wu L."/>
            <person name="Ma J."/>
        </authorList>
    </citation>
    <scope>NUCLEOTIDE SEQUENCE [LARGE SCALE GENOMIC DNA]</scope>
    <source>
        <strain evidence="2">ICMP 6774ER</strain>
    </source>
</reference>
<sequence length="211" mass="22945">MTRVTPRRGSRKGSFLLWSSANIGTTKNDLRLREAVRDVVRDGGGHPRDHPRIPQARDLPARLGAVFRWRTEATVAGLLSTATVQVAAWTNGLTAAMAVVGVALACMGTPYVRREIVGQAVAVIVRHRFQGLAKRTSMRTEKGRLPLVLRMSVEGASVLLLLGLRSGLSLELLEDYAAEIRTACLAQAVVFYRHPANGGLVTMEVVQPWGL</sequence>
<dbReference type="RefSeq" id="WP_379577923.1">
    <property type="nucleotide sequence ID" value="NZ_JBHUFV010000055.1"/>
</dbReference>
<evidence type="ECO:0000313" key="1">
    <source>
        <dbReference type="EMBL" id="MFD1937070.1"/>
    </source>
</evidence>
<accession>A0ABW4T559</accession>
<keyword evidence="2" id="KW-1185">Reference proteome</keyword>
<name>A0ABW4T559_9ACTN</name>
<proteinExistence type="predicted"/>
<protein>
    <submittedName>
        <fullName evidence="1">Uncharacterized protein</fullName>
    </submittedName>
</protein>
<gene>
    <name evidence="1" type="ORF">ACFSKW_36930</name>
</gene>
<evidence type="ECO:0000313" key="2">
    <source>
        <dbReference type="Proteomes" id="UP001597368"/>
    </source>
</evidence>
<dbReference type="Proteomes" id="UP001597368">
    <property type="component" value="Unassembled WGS sequence"/>
</dbReference>